<evidence type="ECO:0000313" key="2">
    <source>
        <dbReference type="EMBL" id="MBH9553894.1"/>
    </source>
</evidence>
<dbReference type="AlphaFoldDB" id="A0A931NEP0"/>
<keyword evidence="3" id="KW-1185">Reference proteome</keyword>
<dbReference type="PROSITE" id="PS51352">
    <property type="entry name" value="THIOREDOXIN_2"/>
    <property type="match status" value="1"/>
</dbReference>
<dbReference type="Gene3D" id="3.40.30.10">
    <property type="entry name" value="Glutaredoxin"/>
    <property type="match status" value="1"/>
</dbReference>
<dbReference type="PANTHER" id="PTHR42852">
    <property type="entry name" value="THIOL:DISULFIDE INTERCHANGE PROTEIN DSBE"/>
    <property type="match status" value="1"/>
</dbReference>
<accession>A0A931NEP0</accession>
<evidence type="ECO:0000259" key="1">
    <source>
        <dbReference type="PROSITE" id="PS51352"/>
    </source>
</evidence>
<dbReference type="SUPFAM" id="SSF52833">
    <property type="entry name" value="Thioredoxin-like"/>
    <property type="match status" value="1"/>
</dbReference>
<organism evidence="2 3">
    <name type="scientific">Inhella gelatinilytica</name>
    <dbReference type="NCBI Taxonomy" id="2795030"/>
    <lineage>
        <taxon>Bacteria</taxon>
        <taxon>Pseudomonadati</taxon>
        <taxon>Pseudomonadota</taxon>
        <taxon>Betaproteobacteria</taxon>
        <taxon>Burkholderiales</taxon>
        <taxon>Sphaerotilaceae</taxon>
        <taxon>Inhella</taxon>
    </lineage>
</organism>
<protein>
    <submittedName>
        <fullName evidence="2">TlpA family protein disulfide reductase</fullName>
    </submittedName>
</protein>
<feature type="domain" description="Thioredoxin" evidence="1">
    <location>
        <begin position="13"/>
        <end position="154"/>
    </location>
</feature>
<dbReference type="InterPro" id="IPR013740">
    <property type="entry name" value="Redoxin"/>
</dbReference>
<reference evidence="2" key="1">
    <citation type="submission" date="2020-12" db="EMBL/GenBank/DDBJ databases">
        <title>The genome sequence of Inhella sp. 4Y17.</title>
        <authorList>
            <person name="Liu Y."/>
        </authorList>
    </citation>
    <scope>NUCLEOTIDE SEQUENCE</scope>
    <source>
        <strain evidence="2">4Y10</strain>
    </source>
</reference>
<dbReference type="PANTHER" id="PTHR42852:SF18">
    <property type="entry name" value="CHROMOSOME UNDETERMINED SCAFFOLD_47, WHOLE GENOME SHOTGUN SEQUENCE"/>
    <property type="match status" value="1"/>
</dbReference>
<gene>
    <name evidence="2" type="ORF">I7X43_13685</name>
</gene>
<dbReference type="InterPro" id="IPR050553">
    <property type="entry name" value="Thioredoxin_ResA/DsbE_sf"/>
</dbReference>
<sequence length="155" mass="16924">MGAAAMGAVAWQWNAPPLAPVVQYTLLDGQARSSQQWNGKVMVVNFWATSCTTCVKEMPALMATHEKFKGPRFDTLAVAMAYDPPDYVAAFAQTRKLPFGVAIDNSGAIANAFDPAVRMTPTTFVIDKQGRIVKRYLGEPDFKAMHQLIETLIAA</sequence>
<dbReference type="Proteomes" id="UP000620139">
    <property type="component" value="Unassembled WGS sequence"/>
</dbReference>
<name>A0A931NEP0_9BURK</name>
<evidence type="ECO:0000313" key="3">
    <source>
        <dbReference type="Proteomes" id="UP000620139"/>
    </source>
</evidence>
<dbReference type="EMBL" id="JAEDAL010000008">
    <property type="protein sequence ID" value="MBH9553894.1"/>
    <property type="molecule type" value="Genomic_DNA"/>
</dbReference>
<proteinExistence type="predicted"/>
<dbReference type="GO" id="GO:0016491">
    <property type="term" value="F:oxidoreductase activity"/>
    <property type="evidence" value="ECO:0007669"/>
    <property type="project" value="InterPro"/>
</dbReference>
<dbReference type="InterPro" id="IPR036249">
    <property type="entry name" value="Thioredoxin-like_sf"/>
</dbReference>
<dbReference type="Pfam" id="PF08534">
    <property type="entry name" value="Redoxin"/>
    <property type="match status" value="1"/>
</dbReference>
<dbReference type="InterPro" id="IPR013766">
    <property type="entry name" value="Thioredoxin_domain"/>
</dbReference>
<comment type="caution">
    <text evidence="2">The sequence shown here is derived from an EMBL/GenBank/DDBJ whole genome shotgun (WGS) entry which is preliminary data.</text>
</comment>
<dbReference type="CDD" id="cd02966">
    <property type="entry name" value="TlpA_like_family"/>
    <property type="match status" value="1"/>
</dbReference>